<gene>
    <name evidence="1" type="ORF">EVAR_80754_1</name>
</gene>
<reference evidence="1 2" key="1">
    <citation type="journal article" date="2019" name="Commun. Biol.">
        <title>The bagworm genome reveals a unique fibroin gene that provides high tensile strength.</title>
        <authorList>
            <person name="Kono N."/>
            <person name="Nakamura H."/>
            <person name="Ohtoshi R."/>
            <person name="Tomita M."/>
            <person name="Numata K."/>
            <person name="Arakawa K."/>
        </authorList>
    </citation>
    <scope>NUCLEOTIDE SEQUENCE [LARGE SCALE GENOMIC DNA]</scope>
</reference>
<organism evidence="1 2">
    <name type="scientific">Eumeta variegata</name>
    <name type="common">Bagworm moth</name>
    <name type="synonym">Eumeta japonica</name>
    <dbReference type="NCBI Taxonomy" id="151549"/>
    <lineage>
        <taxon>Eukaryota</taxon>
        <taxon>Metazoa</taxon>
        <taxon>Ecdysozoa</taxon>
        <taxon>Arthropoda</taxon>
        <taxon>Hexapoda</taxon>
        <taxon>Insecta</taxon>
        <taxon>Pterygota</taxon>
        <taxon>Neoptera</taxon>
        <taxon>Endopterygota</taxon>
        <taxon>Lepidoptera</taxon>
        <taxon>Glossata</taxon>
        <taxon>Ditrysia</taxon>
        <taxon>Tineoidea</taxon>
        <taxon>Psychidae</taxon>
        <taxon>Oiketicinae</taxon>
        <taxon>Eumeta</taxon>
    </lineage>
</organism>
<evidence type="ECO:0000313" key="2">
    <source>
        <dbReference type="Proteomes" id="UP000299102"/>
    </source>
</evidence>
<proteinExistence type="predicted"/>
<protein>
    <submittedName>
        <fullName evidence="1">Uncharacterized protein</fullName>
    </submittedName>
</protein>
<dbReference type="AlphaFoldDB" id="A0A4C1XAX2"/>
<sequence>MPESSEHPLATSGFIRSVSINSSTDKPRAPIYFVTVFSRGKQVFERPVNRWPLPPVYTRNPRGITSVLPASWKEIEYLMEGGVEWNYREESDLVEGKNLDESRNHTMLGPDCRSLTPPFHKPKMILPCSRCAGSDDAKRDNRNTHFVKIATVYLQFIKYGPLTDRQIERQWGLRNRVDALRPSSSGNERKHPVPIHLGELLTSRGGVWARLQFVARQTTVAAAAASKRAGAAGGVDIQEGYNFSKRLASSGRTSTEQSTNVTCCRCKQQFETYPLVAATQLVQYDARNFAGVKCVTKASY</sequence>
<keyword evidence="2" id="KW-1185">Reference proteome</keyword>
<comment type="caution">
    <text evidence="1">The sequence shown here is derived from an EMBL/GenBank/DDBJ whole genome shotgun (WGS) entry which is preliminary data.</text>
</comment>
<evidence type="ECO:0000313" key="1">
    <source>
        <dbReference type="EMBL" id="GBP59427.1"/>
    </source>
</evidence>
<name>A0A4C1XAX2_EUMVA</name>
<dbReference type="Proteomes" id="UP000299102">
    <property type="component" value="Unassembled WGS sequence"/>
</dbReference>
<dbReference type="EMBL" id="BGZK01000761">
    <property type="protein sequence ID" value="GBP59427.1"/>
    <property type="molecule type" value="Genomic_DNA"/>
</dbReference>
<accession>A0A4C1XAX2</accession>